<protein>
    <submittedName>
        <fullName evidence="7">Hyaluronoglucosaminidase</fullName>
        <ecNumber evidence="7">3.2.1.35</ecNumber>
    </submittedName>
</protein>
<keyword evidence="4" id="KW-0472">Membrane</keyword>
<dbReference type="EMBL" id="LR215010">
    <property type="protein sequence ID" value="VEU68650.1"/>
    <property type="molecule type" value="Genomic_DNA"/>
</dbReference>
<dbReference type="Gene3D" id="3.30.379.10">
    <property type="entry name" value="Chitobiase/beta-hexosaminidase domain 2-like"/>
    <property type="match status" value="1"/>
</dbReference>
<dbReference type="SUPFAM" id="SSF140657">
    <property type="entry name" value="Hyaluronidase post-catalytic domain-like"/>
    <property type="match status" value="1"/>
</dbReference>
<dbReference type="Gene3D" id="3.20.20.80">
    <property type="entry name" value="Glycosidases"/>
    <property type="match status" value="1"/>
</dbReference>
<keyword evidence="4" id="KW-1133">Transmembrane helix</keyword>
<dbReference type="InterPro" id="IPR029018">
    <property type="entry name" value="Hex-like_dom2"/>
</dbReference>
<gene>
    <name evidence="7" type="primary">nagH_1</name>
    <name evidence="7" type="ORF">NCTC10146_00096</name>
</gene>
<evidence type="ECO:0000313" key="8">
    <source>
        <dbReference type="Proteomes" id="UP000290495"/>
    </source>
</evidence>
<keyword evidence="1 2" id="KW-0378">Hydrolase</keyword>
<evidence type="ECO:0000256" key="5">
    <source>
        <dbReference type="SAM" id="SignalP"/>
    </source>
</evidence>
<feature type="active site" description="Proton donor" evidence="2">
    <location>
        <position position="301"/>
    </location>
</feature>
<feature type="coiled-coil region" evidence="3">
    <location>
        <begin position="1717"/>
        <end position="1744"/>
    </location>
</feature>
<evidence type="ECO:0000256" key="1">
    <source>
        <dbReference type="ARBA" id="ARBA00022801"/>
    </source>
</evidence>
<evidence type="ECO:0000259" key="6">
    <source>
        <dbReference type="PROSITE" id="PS52009"/>
    </source>
</evidence>
<comment type="similarity">
    <text evidence="2">Belongs to the glycosyl hydrolase 84 family.</text>
</comment>
<dbReference type="SUPFAM" id="SSF51445">
    <property type="entry name" value="(Trans)glycosidases"/>
    <property type="match status" value="1"/>
</dbReference>
<keyword evidence="2 7" id="KW-0326">Glycosidase</keyword>
<dbReference type="RefSeq" id="WP_004794274.1">
    <property type="nucleotide sequence ID" value="NZ_LR215010.1"/>
</dbReference>
<dbReference type="EC" id="3.2.1.35" evidence="7"/>
<accession>A0A449AQ95</accession>
<dbReference type="InterPro" id="IPR011496">
    <property type="entry name" value="O-GlcNAcase_cat"/>
</dbReference>
<name>A0A449AQ95_9BACT</name>
<feature type="chain" id="PRO_5019259564" evidence="5">
    <location>
        <begin position="21"/>
        <end position="1974"/>
    </location>
</feature>
<dbReference type="Gene3D" id="2.60.120.260">
    <property type="entry name" value="Galactose-binding domain-like"/>
    <property type="match status" value="4"/>
</dbReference>
<sequence length="1974" mass="229031">MKISKKRIFKTIFALSPIFASPLFISASNNDSSEKNVENNFSLNVLAKSISYKNSYSILKNKINIIAFSNNLKELDSFNAFLTSKGFDVTISEKIDNEATNIFISDLRFQNELVDSTFISNSILFNFSTEHNDEYFIESKNNLFFIQSNSDNGLFYSFEKIKDIIESLDNNVTQDFVLNDFFAVKNRVIQDSSTFSNEVIKSNILNAKKHGFNKYSYFNKQNLKNWSDWRTLYNEEDLKNVKELNNFALSENIDFIYGLNVFGNEPISSGSYYEFDLELVKSKINQLIDLGIKSFAFNSIDGNRINSDLEIRFLNDITNWLSSIKDLKHVNNQIYYFTNNQSDINNLSNLANYNENVFVVMSGDKKYNVINNDFIDNFYRETHKKANLILNWPEAFNEGLLNLNLHNSFSLSYSHLENINSYILNLGSNKSINDFFVHQFSNIFKENNDTSSFSIRKEIRSILNLESINDPIIDSFINVSKHIKKFNKHENEVITVSESSSFESFFEVFYQKVQNNTYQEEDLKELRKIFSKLKNDTDILKKHEVEFTDSIKPWLNKISMISQAFLFLDSALLYNKNNLFSELNESVFYAQKLISEINDLKLPKKNLTFNGGAEKLLPSLKKLWVLIKNSYGFSIDRSIDEVEHEFISSRGKNANLAYGTSTDKVLFKSNNQVSVFDGYSNKIRENDYFGTEFSKPITLNKIYVKMGDGSDHFYNYVFEYKLLGDTEWQQIGEVRRAPRGTFSPVTIDSLNIKNVKSVRVRNLSQNPDDGWIRIFNFVVNDRDQEIIEEKWYTDATLNSADTPNIQTRNGHENRNIFDNNPNSEWWLTSHSIDKMRQNSSVSISYPSKREITRVLVEQGASRSSDVHTNFHIEYFDEASNSWKRFGSHQLDGSRKQIVTGYAFTQKIKLVIDTERNAWWRLGTFKAGGPQKHQEQTFTVKSTNLAIPSNPSINDSARNNRFEFITDNDESSYVWMSHAGNNGNIMQNDHLDILFNDFKEIKTIRILQSRDEVLRHFKIQKIVNDTYTDITEELSSDNDNLQTWISVPENVGKMNGIRILSTQNSNRWWALRSVDIVDKELPQNNLVYISDETKKNEFSAIKEAWLYKLINSDFSTSKEIAIQPNEFIGLDFEQILKINQIKANFESSGLRFFVSSNGSVWEEISNLDNLYKGIKGRYLIIKNSQDSQITINFNSLEVLTSEKTNFGNIVETNFNNKIDSKLNNEFDNDLETSNIFKSPTNGKYIIYDLSQNIHINSLKIFTSENSYNFPRNLLVEVSRDKNNWWRVFEIPRNNSNEKLENVITGLYDENKTGFRYWGQDNLDISNIRYIKISVRENYPENRDLEINEIIINNEDSPEKDFDLNAIGNDLSKNPSNILDKDLLTNFESESANGILKLVVDDEKFKNKDIQIFSEKTSLDTVISAKVFNIETNSEEVIQLGYIVNNLMSFALPTNINKKLLEIIITWKDDLPIINEILPIDKSSSIVDKSELQNLIETEPENFTNWINVDKEKFNLVKNKAKKVIDSGFVSQSSIEDLKNNLRFIISHAELKSNGTLLEEAIKEKINNKNNFYTSKSFSKYLNLVNKIETSLKDLDNFSINDESESINLLGEAKNSLEFSVKQRAIASDLFNMHKQINRDMYKSNGLEELDSKAEDLRKSLLESNFTPANYFDLIQEYYRVYNSLEYNYTGFEISSLKKLLKEAKEISSRDSVNWENAIRNLNKAISETESILEKENNDLSFIQQESNKLVLSLNEYKNTKTSILKPLDNYLEHNYLHLFDLMVPESTVSYNNSLTNAYNAIQKNNISEQKVFDFIKEIENSKKEFKIQKDVVRSKIAMISDKIIEDQLIQRLNSLSNNENDILNFLNDVYNLNDINYKNELIKYKEVLNNLIKNIDNKNVYNIFSERIQRAYNHNILDEIKKDIILYNKENSKNEEYSKTTNKTFIVLGVLFTIVTLGVLGGFFVKKYLPKKKNN</sequence>
<keyword evidence="5" id="KW-0732">Signal</keyword>
<dbReference type="InterPro" id="IPR017853">
    <property type="entry name" value="GH"/>
</dbReference>
<dbReference type="PROSITE" id="PS52009">
    <property type="entry name" value="GH84"/>
    <property type="match status" value="1"/>
</dbReference>
<dbReference type="SUPFAM" id="SSF49785">
    <property type="entry name" value="Galactose-binding domain-like"/>
    <property type="match status" value="1"/>
</dbReference>
<dbReference type="GO" id="GO:0005975">
    <property type="term" value="P:carbohydrate metabolic process"/>
    <property type="evidence" value="ECO:0007669"/>
    <property type="project" value="UniProtKB-ARBA"/>
</dbReference>
<evidence type="ECO:0000256" key="3">
    <source>
        <dbReference type="SAM" id="Coils"/>
    </source>
</evidence>
<feature type="transmembrane region" description="Helical" evidence="4">
    <location>
        <begin position="1944"/>
        <end position="1964"/>
    </location>
</feature>
<evidence type="ECO:0000313" key="7">
    <source>
        <dbReference type="EMBL" id="VEU68650.1"/>
    </source>
</evidence>
<dbReference type="InterPro" id="IPR008979">
    <property type="entry name" value="Galactose-bd-like_sf"/>
</dbReference>
<dbReference type="GO" id="GO:0004415">
    <property type="term" value="F:hyalurononglucosaminidase activity"/>
    <property type="evidence" value="ECO:0007669"/>
    <property type="project" value="UniProtKB-EC"/>
</dbReference>
<feature type="domain" description="GH84" evidence="6">
    <location>
        <begin position="173"/>
        <end position="448"/>
    </location>
</feature>
<evidence type="ECO:0000256" key="4">
    <source>
        <dbReference type="SAM" id="Phobius"/>
    </source>
</evidence>
<dbReference type="Pfam" id="PF07555">
    <property type="entry name" value="NAGidase"/>
    <property type="match status" value="1"/>
</dbReference>
<proteinExistence type="inferred from homology"/>
<evidence type="ECO:0000256" key="2">
    <source>
        <dbReference type="PROSITE-ProRule" id="PRU01353"/>
    </source>
</evidence>
<organism evidence="7 8">
    <name type="scientific">Mycoplasmopsis canis</name>
    <dbReference type="NCBI Taxonomy" id="29555"/>
    <lineage>
        <taxon>Bacteria</taxon>
        <taxon>Bacillati</taxon>
        <taxon>Mycoplasmatota</taxon>
        <taxon>Mycoplasmoidales</taxon>
        <taxon>Metamycoplasmataceae</taxon>
        <taxon>Mycoplasmopsis</taxon>
    </lineage>
</organism>
<feature type="signal peptide" evidence="5">
    <location>
        <begin position="1"/>
        <end position="20"/>
    </location>
</feature>
<dbReference type="Proteomes" id="UP000290495">
    <property type="component" value="Chromosome"/>
</dbReference>
<reference evidence="7 8" key="1">
    <citation type="submission" date="2019-01" db="EMBL/GenBank/DDBJ databases">
        <authorList>
            <consortium name="Pathogen Informatics"/>
        </authorList>
    </citation>
    <scope>NUCLEOTIDE SEQUENCE [LARGE SCALE GENOMIC DNA]</scope>
    <source>
        <strain evidence="7 8">NCTC10146</strain>
    </source>
</reference>
<keyword evidence="3" id="KW-0175">Coiled coil</keyword>
<keyword evidence="4" id="KW-0812">Transmembrane</keyword>